<dbReference type="EMBL" id="CP133620">
    <property type="protein sequence ID" value="WMV44242.1"/>
    <property type="molecule type" value="Genomic_DNA"/>
</dbReference>
<name>A0AAF0UDY2_SOLVR</name>
<dbReference type="AlphaFoldDB" id="A0AAF0UDY2"/>
<organism evidence="1 2">
    <name type="scientific">Solanum verrucosum</name>
    <dbReference type="NCBI Taxonomy" id="315347"/>
    <lineage>
        <taxon>Eukaryota</taxon>
        <taxon>Viridiplantae</taxon>
        <taxon>Streptophyta</taxon>
        <taxon>Embryophyta</taxon>
        <taxon>Tracheophyta</taxon>
        <taxon>Spermatophyta</taxon>
        <taxon>Magnoliopsida</taxon>
        <taxon>eudicotyledons</taxon>
        <taxon>Gunneridae</taxon>
        <taxon>Pentapetalae</taxon>
        <taxon>asterids</taxon>
        <taxon>lamiids</taxon>
        <taxon>Solanales</taxon>
        <taxon>Solanaceae</taxon>
        <taxon>Solanoideae</taxon>
        <taxon>Solaneae</taxon>
        <taxon>Solanum</taxon>
    </lineage>
</organism>
<reference evidence="1" key="1">
    <citation type="submission" date="2023-08" db="EMBL/GenBank/DDBJ databases">
        <title>A de novo genome assembly of Solanum verrucosum Schlechtendal, a Mexican diploid species geographically isolated from the other diploid A-genome species in potato relatives.</title>
        <authorList>
            <person name="Hosaka K."/>
        </authorList>
    </citation>
    <scope>NUCLEOTIDE SEQUENCE</scope>
    <source>
        <tissue evidence="1">Young leaves</tissue>
    </source>
</reference>
<dbReference type="Proteomes" id="UP001234989">
    <property type="component" value="Chromosome 9"/>
</dbReference>
<evidence type="ECO:0000313" key="2">
    <source>
        <dbReference type="Proteomes" id="UP001234989"/>
    </source>
</evidence>
<gene>
    <name evidence="1" type="ORF">MTR67_037627</name>
</gene>
<accession>A0AAF0UDY2</accession>
<sequence>MYISTLEYILSFSLLFKKTFHAIPSRFSLALEVGTLSALFCSAIPFFAFTGLHSVQVITLHTWHSSFALDKATVFCQISDSLGVCCSFRSE</sequence>
<evidence type="ECO:0000313" key="1">
    <source>
        <dbReference type="EMBL" id="WMV44242.1"/>
    </source>
</evidence>
<protein>
    <submittedName>
        <fullName evidence="1">Uncharacterized protein</fullName>
    </submittedName>
</protein>
<proteinExistence type="predicted"/>
<keyword evidence="2" id="KW-1185">Reference proteome</keyword>